<dbReference type="EMBL" id="CP039352">
    <property type="protein sequence ID" value="QCE03902.1"/>
    <property type="molecule type" value="Genomic_DNA"/>
</dbReference>
<evidence type="ECO:0000313" key="2">
    <source>
        <dbReference type="Proteomes" id="UP000501690"/>
    </source>
</evidence>
<sequence length="163" mass="19585">MEVWWFCSGGVLAVAFCARRWRRRGAAEQVVNCAIWWRHGEDDREWHRWMVRLWLWEKNSRWRKVQRWWCEGAAVMVAATVWRWWREGAATRTVVAEQWRHCCSCVVVSEVGGGGCRGGWKERRKLGLGFWEMKMMTWQSLSGQFGEWRIMTRGSLWLANFKR</sequence>
<dbReference type="Proteomes" id="UP000501690">
    <property type="component" value="Linkage Group LG8"/>
</dbReference>
<accession>A0A4D6MTF1</accession>
<name>A0A4D6MTF1_VIGUN</name>
<gene>
    <name evidence="1" type="ORF">DEO72_LG8g1932</name>
</gene>
<organism evidence="1 2">
    <name type="scientific">Vigna unguiculata</name>
    <name type="common">Cowpea</name>
    <dbReference type="NCBI Taxonomy" id="3917"/>
    <lineage>
        <taxon>Eukaryota</taxon>
        <taxon>Viridiplantae</taxon>
        <taxon>Streptophyta</taxon>
        <taxon>Embryophyta</taxon>
        <taxon>Tracheophyta</taxon>
        <taxon>Spermatophyta</taxon>
        <taxon>Magnoliopsida</taxon>
        <taxon>eudicotyledons</taxon>
        <taxon>Gunneridae</taxon>
        <taxon>Pentapetalae</taxon>
        <taxon>rosids</taxon>
        <taxon>fabids</taxon>
        <taxon>Fabales</taxon>
        <taxon>Fabaceae</taxon>
        <taxon>Papilionoideae</taxon>
        <taxon>50 kb inversion clade</taxon>
        <taxon>NPAAA clade</taxon>
        <taxon>indigoferoid/millettioid clade</taxon>
        <taxon>Phaseoleae</taxon>
        <taxon>Vigna</taxon>
    </lineage>
</organism>
<proteinExistence type="predicted"/>
<reference evidence="1 2" key="1">
    <citation type="submission" date="2019-04" db="EMBL/GenBank/DDBJ databases">
        <title>An improved genome assembly and genetic linkage map for asparagus bean, Vigna unguiculata ssp. sesquipedialis.</title>
        <authorList>
            <person name="Xia Q."/>
            <person name="Zhang R."/>
            <person name="Dong Y."/>
        </authorList>
    </citation>
    <scope>NUCLEOTIDE SEQUENCE [LARGE SCALE GENOMIC DNA]</scope>
    <source>
        <tissue evidence="1">Leaf</tissue>
    </source>
</reference>
<protein>
    <submittedName>
        <fullName evidence="1">Uncharacterized protein</fullName>
    </submittedName>
</protein>
<dbReference type="AlphaFoldDB" id="A0A4D6MTF1"/>
<keyword evidence="2" id="KW-1185">Reference proteome</keyword>
<evidence type="ECO:0000313" key="1">
    <source>
        <dbReference type="EMBL" id="QCE03902.1"/>
    </source>
</evidence>